<gene>
    <name evidence="8" type="ORF">BC643_1456</name>
</gene>
<dbReference type="PROSITE" id="PS50110">
    <property type="entry name" value="RESPONSE_REGULATORY"/>
    <property type="match status" value="1"/>
</dbReference>
<dbReference type="AlphaFoldDB" id="A0A419W6L8"/>
<accession>A0A419W6L8</accession>
<keyword evidence="4" id="KW-0804">Transcription</keyword>
<dbReference type="Proteomes" id="UP000283387">
    <property type="component" value="Unassembled WGS sequence"/>
</dbReference>
<dbReference type="PANTHER" id="PTHR32071:SF81">
    <property type="entry name" value="PROPIONATE CATABOLISM OPERON REGULATORY PROTEIN"/>
    <property type="match status" value="1"/>
</dbReference>
<dbReference type="GO" id="GO:0043565">
    <property type="term" value="F:sequence-specific DNA binding"/>
    <property type="evidence" value="ECO:0007669"/>
    <property type="project" value="InterPro"/>
</dbReference>
<dbReference type="Pfam" id="PF00158">
    <property type="entry name" value="Sigma54_activat"/>
    <property type="match status" value="1"/>
</dbReference>
<dbReference type="InterPro" id="IPR027417">
    <property type="entry name" value="P-loop_NTPase"/>
</dbReference>
<feature type="domain" description="Response regulatory" evidence="7">
    <location>
        <begin position="3"/>
        <end position="117"/>
    </location>
</feature>
<dbReference type="InterPro" id="IPR001789">
    <property type="entry name" value="Sig_transdc_resp-reg_receiver"/>
</dbReference>
<feature type="domain" description="Sigma-54 factor interaction" evidence="6">
    <location>
        <begin position="140"/>
        <end position="369"/>
    </location>
</feature>
<evidence type="ECO:0000256" key="4">
    <source>
        <dbReference type="ARBA" id="ARBA00023163"/>
    </source>
</evidence>
<proteinExistence type="predicted"/>
<comment type="caution">
    <text evidence="8">The sequence shown here is derived from an EMBL/GenBank/DDBJ whole genome shotgun (WGS) entry which is preliminary data.</text>
</comment>
<keyword evidence="3" id="KW-0805">Transcription regulation</keyword>
<dbReference type="Pfam" id="PF25601">
    <property type="entry name" value="AAA_lid_14"/>
    <property type="match status" value="1"/>
</dbReference>
<dbReference type="OrthoDB" id="9810703at2"/>
<dbReference type="SMART" id="SM00448">
    <property type="entry name" value="REC"/>
    <property type="match status" value="1"/>
</dbReference>
<dbReference type="SUPFAM" id="SSF46689">
    <property type="entry name" value="Homeodomain-like"/>
    <property type="match status" value="1"/>
</dbReference>
<feature type="modified residue" description="4-aspartylphosphate" evidence="5">
    <location>
        <position position="52"/>
    </location>
</feature>
<dbReference type="Pfam" id="PF02954">
    <property type="entry name" value="HTH_8"/>
    <property type="match status" value="1"/>
</dbReference>
<dbReference type="InterPro" id="IPR058031">
    <property type="entry name" value="AAA_lid_NorR"/>
</dbReference>
<dbReference type="PANTHER" id="PTHR32071">
    <property type="entry name" value="TRANSCRIPTIONAL REGULATORY PROTEIN"/>
    <property type="match status" value="1"/>
</dbReference>
<dbReference type="Pfam" id="PF00072">
    <property type="entry name" value="Response_reg"/>
    <property type="match status" value="1"/>
</dbReference>
<name>A0A419W6L8_9BACT</name>
<evidence type="ECO:0000256" key="2">
    <source>
        <dbReference type="ARBA" id="ARBA00022840"/>
    </source>
</evidence>
<dbReference type="InterPro" id="IPR002197">
    <property type="entry name" value="HTH_Fis"/>
</dbReference>
<organism evidence="8 9">
    <name type="scientific">Mangrovibacterium diazotrophicum</name>
    <dbReference type="NCBI Taxonomy" id="1261403"/>
    <lineage>
        <taxon>Bacteria</taxon>
        <taxon>Pseudomonadati</taxon>
        <taxon>Bacteroidota</taxon>
        <taxon>Bacteroidia</taxon>
        <taxon>Marinilabiliales</taxon>
        <taxon>Prolixibacteraceae</taxon>
        <taxon>Mangrovibacterium</taxon>
    </lineage>
</organism>
<dbReference type="InterPro" id="IPR011006">
    <property type="entry name" value="CheY-like_superfamily"/>
</dbReference>
<dbReference type="PROSITE" id="PS50045">
    <property type="entry name" value="SIGMA54_INTERACT_4"/>
    <property type="match status" value="1"/>
</dbReference>
<dbReference type="Gene3D" id="3.40.50.2300">
    <property type="match status" value="1"/>
</dbReference>
<dbReference type="GO" id="GO:0000160">
    <property type="term" value="P:phosphorelay signal transduction system"/>
    <property type="evidence" value="ECO:0007669"/>
    <property type="project" value="InterPro"/>
</dbReference>
<dbReference type="GO" id="GO:0006355">
    <property type="term" value="P:regulation of DNA-templated transcription"/>
    <property type="evidence" value="ECO:0007669"/>
    <property type="project" value="InterPro"/>
</dbReference>
<dbReference type="EMBL" id="RAPN01000001">
    <property type="protein sequence ID" value="RKD91107.1"/>
    <property type="molecule type" value="Genomic_DNA"/>
</dbReference>
<dbReference type="PRINTS" id="PR01590">
    <property type="entry name" value="HTHFIS"/>
</dbReference>
<dbReference type="InterPro" id="IPR003593">
    <property type="entry name" value="AAA+_ATPase"/>
</dbReference>
<sequence length="455" mass="51206">MGKILIIDDDSFICEILKKHLKNRKYQVETAYSAQSAFQIFKGSAIDLVLCDFRLPDSSGLEVLQKVRAMNADIPVIIMTAYADVRMAVKLMKMGADDYITKPIQQEELMGLIEKLLKKPKTQERVESKSKPSFTNGDFIVGNSPRIKQVVELAKKVAPTNMSVIIEGETGTGKEYIARFIHENSLRSGKPFVAIDCGAIPKDIANSELFGHVKGSFTGAVTDKEGVFQKADGGTLFLDEIGNLTYEIQLKLLRAIQEREVSRLGDDKSRKIDIRIIAATNEQLASDVQEGTFREDLYHRINEFKLSLPPIRERGNDVLVFVDSFIKQANTELSRSIIGLDKDAEQIFLNYPWYGNLRELKNVVKRSVLLASGDLIDKTCLPVEIVFPEKEELAVAEVTVNRSDSMLKNASSEIEKQLIMRTIQEAGYNKSKAARILNIDRKTLYNKMKLYDIDL</sequence>
<evidence type="ECO:0000313" key="9">
    <source>
        <dbReference type="Proteomes" id="UP000283387"/>
    </source>
</evidence>
<evidence type="ECO:0000259" key="7">
    <source>
        <dbReference type="PROSITE" id="PS50110"/>
    </source>
</evidence>
<keyword evidence="5" id="KW-0597">Phosphoprotein</keyword>
<dbReference type="CDD" id="cd00156">
    <property type="entry name" value="REC"/>
    <property type="match status" value="1"/>
</dbReference>
<keyword evidence="2" id="KW-0067">ATP-binding</keyword>
<dbReference type="CDD" id="cd00009">
    <property type="entry name" value="AAA"/>
    <property type="match status" value="1"/>
</dbReference>
<dbReference type="PROSITE" id="PS00676">
    <property type="entry name" value="SIGMA54_INTERACT_2"/>
    <property type="match status" value="1"/>
</dbReference>
<dbReference type="RefSeq" id="WP_120272442.1">
    <property type="nucleotide sequence ID" value="NZ_RAPN01000001.1"/>
</dbReference>
<dbReference type="GO" id="GO:0005524">
    <property type="term" value="F:ATP binding"/>
    <property type="evidence" value="ECO:0007669"/>
    <property type="project" value="UniProtKB-KW"/>
</dbReference>
<evidence type="ECO:0000313" key="8">
    <source>
        <dbReference type="EMBL" id="RKD91107.1"/>
    </source>
</evidence>
<dbReference type="InterPro" id="IPR002078">
    <property type="entry name" value="Sigma_54_int"/>
</dbReference>
<dbReference type="InterPro" id="IPR009057">
    <property type="entry name" value="Homeodomain-like_sf"/>
</dbReference>
<dbReference type="Gene3D" id="1.10.10.60">
    <property type="entry name" value="Homeodomain-like"/>
    <property type="match status" value="1"/>
</dbReference>
<dbReference type="PROSITE" id="PS00675">
    <property type="entry name" value="SIGMA54_INTERACT_1"/>
    <property type="match status" value="1"/>
</dbReference>
<keyword evidence="9" id="KW-1185">Reference proteome</keyword>
<protein>
    <submittedName>
        <fullName evidence="8">Two-component system response regulator HydG</fullName>
    </submittedName>
</protein>
<dbReference type="SUPFAM" id="SSF52540">
    <property type="entry name" value="P-loop containing nucleoside triphosphate hydrolases"/>
    <property type="match status" value="1"/>
</dbReference>
<dbReference type="Gene3D" id="1.10.8.60">
    <property type="match status" value="1"/>
</dbReference>
<keyword evidence="1" id="KW-0547">Nucleotide-binding</keyword>
<dbReference type="SUPFAM" id="SSF52172">
    <property type="entry name" value="CheY-like"/>
    <property type="match status" value="1"/>
</dbReference>
<evidence type="ECO:0000259" key="6">
    <source>
        <dbReference type="PROSITE" id="PS50045"/>
    </source>
</evidence>
<evidence type="ECO:0000256" key="3">
    <source>
        <dbReference type="ARBA" id="ARBA00023015"/>
    </source>
</evidence>
<dbReference type="FunFam" id="3.40.50.300:FF:000006">
    <property type="entry name" value="DNA-binding transcriptional regulator NtrC"/>
    <property type="match status" value="1"/>
</dbReference>
<evidence type="ECO:0000256" key="5">
    <source>
        <dbReference type="PROSITE-ProRule" id="PRU00169"/>
    </source>
</evidence>
<evidence type="ECO:0000256" key="1">
    <source>
        <dbReference type="ARBA" id="ARBA00022741"/>
    </source>
</evidence>
<dbReference type="SMART" id="SM00382">
    <property type="entry name" value="AAA"/>
    <property type="match status" value="1"/>
</dbReference>
<dbReference type="InterPro" id="IPR025943">
    <property type="entry name" value="Sigma_54_int_dom_ATP-bd_2"/>
</dbReference>
<reference evidence="8 9" key="1">
    <citation type="submission" date="2018-09" db="EMBL/GenBank/DDBJ databases">
        <title>Genomic Encyclopedia of Archaeal and Bacterial Type Strains, Phase II (KMG-II): from individual species to whole genera.</title>
        <authorList>
            <person name="Goeker M."/>
        </authorList>
    </citation>
    <scope>NUCLEOTIDE SEQUENCE [LARGE SCALE GENOMIC DNA]</scope>
    <source>
        <strain evidence="8 9">DSM 27148</strain>
    </source>
</reference>
<dbReference type="Gene3D" id="3.40.50.300">
    <property type="entry name" value="P-loop containing nucleotide triphosphate hydrolases"/>
    <property type="match status" value="1"/>
</dbReference>
<dbReference type="InterPro" id="IPR025662">
    <property type="entry name" value="Sigma_54_int_dom_ATP-bd_1"/>
</dbReference>